<dbReference type="AlphaFoldDB" id="A0AAV6TGW1"/>
<evidence type="ECO:0000313" key="2">
    <source>
        <dbReference type="EMBL" id="KAG8170987.1"/>
    </source>
</evidence>
<evidence type="ECO:0000256" key="1">
    <source>
        <dbReference type="SAM" id="MobiDB-lite"/>
    </source>
</evidence>
<dbReference type="PANTHER" id="PTHR46601:SF2">
    <property type="entry name" value="UBIQUITIN-LIKE PROTEASE FAMILY PROFILE DOMAIN-CONTAINING PROTEIN"/>
    <property type="match status" value="1"/>
</dbReference>
<dbReference type="EMBL" id="JAFNEN010004599">
    <property type="protein sequence ID" value="KAG8170987.1"/>
    <property type="molecule type" value="Genomic_DNA"/>
</dbReference>
<organism evidence="2 3">
    <name type="scientific">Oedothorax gibbosus</name>
    <dbReference type="NCBI Taxonomy" id="931172"/>
    <lineage>
        <taxon>Eukaryota</taxon>
        <taxon>Metazoa</taxon>
        <taxon>Ecdysozoa</taxon>
        <taxon>Arthropoda</taxon>
        <taxon>Chelicerata</taxon>
        <taxon>Arachnida</taxon>
        <taxon>Araneae</taxon>
        <taxon>Araneomorphae</taxon>
        <taxon>Entelegynae</taxon>
        <taxon>Araneoidea</taxon>
        <taxon>Linyphiidae</taxon>
        <taxon>Erigoninae</taxon>
        <taxon>Oedothorax</taxon>
    </lineage>
</organism>
<feature type="region of interest" description="Disordered" evidence="1">
    <location>
        <begin position="1"/>
        <end position="29"/>
    </location>
</feature>
<dbReference type="PANTHER" id="PTHR46601">
    <property type="entry name" value="ULP_PROTEASE DOMAIN-CONTAINING PROTEIN"/>
    <property type="match status" value="1"/>
</dbReference>
<name>A0AAV6TGW1_9ARAC</name>
<sequence>MCPATGRRKMNPRRSRAAPTNRVETVERSGGEGAAVPCWEERRSGEQVTCDSNEKSCMNRDCDSCRMKIEAYDPSIVVPDLVNTTIKVHQWQNVEGLTKKEILGMNLISLFELLKEQLKPFLIHTYIKRVQSKHFESLKGEVNSKKVVLQDLKNCYPDIEEVHIFSDGVSSQSKQRFLFSNLILFEKFNNIKLTWNYFATSHGKGTVDGIGGAVKGSVWRRILAREILVNTAEEFVSVARQCNEKVNIKFVSMEQINEYFELLEERWQNIIPVPGTHRIHYVKPINENKIMVSDESVGIQRNERIVVLSEHFEEEDSDLNSTVKVGSFVKVKLSSKHREQFFIAQITNVKHDDVAYEVRYLKKTDNEKIFIDDGTEQYHIDYSDIIQLLEVPTIDNRGRYHFKNSILVS</sequence>
<comment type="caution">
    <text evidence="2">The sequence shown here is derived from an EMBL/GenBank/DDBJ whole genome shotgun (WGS) entry which is preliminary data.</text>
</comment>
<gene>
    <name evidence="2" type="ORF">JTE90_009311</name>
</gene>
<proteinExistence type="predicted"/>
<accession>A0AAV6TGW1</accession>
<protein>
    <submittedName>
        <fullName evidence="2">Uncharacterized protein</fullName>
    </submittedName>
</protein>
<dbReference type="Proteomes" id="UP000827092">
    <property type="component" value="Unassembled WGS sequence"/>
</dbReference>
<feature type="compositionally biased region" description="Basic residues" evidence="1">
    <location>
        <begin position="1"/>
        <end position="16"/>
    </location>
</feature>
<keyword evidence="3" id="KW-1185">Reference proteome</keyword>
<reference evidence="2 3" key="1">
    <citation type="journal article" date="2022" name="Nat. Ecol. Evol.">
        <title>A masculinizing supergene underlies an exaggerated male reproductive morph in a spider.</title>
        <authorList>
            <person name="Hendrickx F."/>
            <person name="De Corte Z."/>
            <person name="Sonet G."/>
            <person name="Van Belleghem S.M."/>
            <person name="Kostlbacher S."/>
            <person name="Vangestel C."/>
        </authorList>
    </citation>
    <scope>NUCLEOTIDE SEQUENCE [LARGE SCALE GENOMIC DNA]</scope>
    <source>
        <strain evidence="2">W744_W776</strain>
    </source>
</reference>
<evidence type="ECO:0000313" key="3">
    <source>
        <dbReference type="Proteomes" id="UP000827092"/>
    </source>
</evidence>